<gene>
    <name evidence="2" type="ORF">METZ01_LOCUS114773</name>
</gene>
<evidence type="ECO:0000259" key="1">
    <source>
        <dbReference type="Pfam" id="PF24696"/>
    </source>
</evidence>
<protein>
    <recommendedName>
        <fullName evidence="1">UGSC-like domain-containing protein</fullName>
    </recommendedName>
</protein>
<feature type="domain" description="UGSC-like" evidence="1">
    <location>
        <begin position="3"/>
        <end position="92"/>
    </location>
</feature>
<name>A0A381XAZ1_9ZZZZ</name>
<organism evidence="2">
    <name type="scientific">marine metagenome</name>
    <dbReference type="NCBI Taxonomy" id="408172"/>
    <lineage>
        <taxon>unclassified sequences</taxon>
        <taxon>metagenomes</taxon>
        <taxon>ecological metagenomes</taxon>
    </lineage>
</organism>
<proteinExistence type="predicted"/>
<dbReference type="EMBL" id="UINC01014531">
    <property type="protein sequence ID" value="SVA61919.1"/>
    <property type="molecule type" value="Genomic_DNA"/>
</dbReference>
<dbReference type="InterPro" id="IPR057767">
    <property type="entry name" value="UGSC-like_dom"/>
</dbReference>
<reference evidence="2" key="1">
    <citation type="submission" date="2018-05" db="EMBL/GenBank/DDBJ databases">
        <authorList>
            <person name="Lanie J.A."/>
            <person name="Ng W.-L."/>
            <person name="Kazmierczak K.M."/>
            <person name="Andrzejewski T.M."/>
            <person name="Davidsen T.M."/>
            <person name="Wayne K.J."/>
            <person name="Tettelin H."/>
            <person name="Glass J.I."/>
            <person name="Rusch D."/>
            <person name="Podicherti R."/>
            <person name="Tsui H.-C.T."/>
            <person name="Winkler M.E."/>
        </authorList>
    </citation>
    <scope>NUCLEOTIDE SEQUENCE</scope>
</reference>
<accession>A0A381XAZ1</accession>
<evidence type="ECO:0000313" key="2">
    <source>
        <dbReference type="EMBL" id="SVA61919.1"/>
    </source>
</evidence>
<dbReference type="AlphaFoldDB" id="A0A381XAZ1"/>
<sequence>MQLYDPTVKRLQRNFNRASALTNLEGKTIGVLENGKLNAVSMLQETATLFERRHGCTVLPIFSKSNASAPAPKETLQTAAQNVDFLITGLGD</sequence>
<dbReference type="Pfam" id="PF24696">
    <property type="entry name" value="UGSC"/>
    <property type="match status" value="1"/>
</dbReference>